<feature type="chain" id="PRO_5004534938" description="DUF2946 domain-containing protein" evidence="2">
    <location>
        <begin position="29"/>
        <end position="129"/>
    </location>
</feature>
<protein>
    <recommendedName>
        <fullName evidence="5">DUF2946 domain-containing protein</fullName>
    </recommendedName>
</protein>
<dbReference type="Proteomes" id="UP000014909">
    <property type="component" value="Chromosome"/>
</dbReference>
<feature type="compositionally biased region" description="Low complexity" evidence="1">
    <location>
        <begin position="54"/>
        <end position="68"/>
    </location>
</feature>
<name>S5AE88_9ALTE</name>
<evidence type="ECO:0008006" key="5">
    <source>
        <dbReference type="Google" id="ProtNLM"/>
    </source>
</evidence>
<sequence length="129" mass="14639">MLLVMKNLKRICYIMISLILFQSFSAVANSLDFDAIDTQHLQHEHNHAEHDKSLSSTSTQDASTDQVQGQHNPADCHHCGHCHGTHVQWVGHDSINKHHHVVSNHNFNYLDALIDAPINRLLRPPKQKS</sequence>
<gene>
    <name evidence="3" type="ORF">I633_11030</name>
</gene>
<proteinExistence type="predicted"/>
<feature type="signal peptide" evidence="2">
    <location>
        <begin position="1"/>
        <end position="28"/>
    </location>
</feature>
<dbReference type="KEGG" id="amh:I633_11030"/>
<dbReference type="EMBL" id="CP004846">
    <property type="protein sequence ID" value="AGP78150.1"/>
    <property type="molecule type" value="Genomic_DNA"/>
</dbReference>
<dbReference type="PATRIC" id="fig|1300253.3.peg.2298"/>
<dbReference type="BioCyc" id="AMAC1300253:G12YX-1764-MONOMER"/>
<organism evidence="3 4">
    <name type="scientific">Alteromonas mediterranea 615</name>
    <dbReference type="NCBI Taxonomy" id="1300253"/>
    <lineage>
        <taxon>Bacteria</taxon>
        <taxon>Pseudomonadati</taxon>
        <taxon>Pseudomonadota</taxon>
        <taxon>Gammaproteobacteria</taxon>
        <taxon>Alteromonadales</taxon>
        <taxon>Alteromonadaceae</taxon>
        <taxon>Alteromonas/Salinimonas group</taxon>
        <taxon>Alteromonas</taxon>
    </lineage>
</organism>
<feature type="region of interest" description="Disordered" evidence="1">
    <location>
        <begin position="42"/>
        <end position="70"/>
    </location>
</feature>
<evidence type="ECO:0000256" key="1">
    <source>
        <dbReference type="SAM" id="MobiDB-lite"/>
    </source>
</evidence>
<evidence type="ECO:0000256" key="2">
    <source>
        <dbReference type="SAM" id="SignalP"/>
    </source>
</evidence>
<dbReference type="HOGENOM" id="CLU_151733_1_0_6"/>
<evidence type="ECO:0000313" key="3">
    <source>
        <dbReference type="EMBL" id="AGP78150.1"/>
    </source>
</evidence>
<evidence type="ECO:0000313" key="4">
    <source>
        <dbReference type="Proteomes" id="UP000014909"/>
    </source>
</evidence>
<reference evidence="3 4" key="1">
    <citation type="journal article" date="2013" name="Genome Biol. Evol.">
        <title>Genomic Diversity of "Deep Ecotype" Alteromonas macleodii Isolates: Evidence for Pan-Mediterranean Clonal Frames.</title>
        <authorList>
            <person name="Lopez-Perez M."/>
            <person name="Gonzaga A."/>
            <person name="Rodriguez-Valera F."/>
        </authorList>
    </citation>
    <scope>NUCLEOTIDE SEQUENCE [LARGE SCALE GENOMIC DNA]</scope>
    <source>
        <strain evidence="4">'English Channel 615'</strain>
    </source>
</reference>
<accession>S5AE88</accession>
<dbReference type="AlphaFoldDB" id="S5AE88"/>
<feature type="compositionally biased region" description="Basic and acidic residues" evidence="1">
    <location>
        <begin position="42"/>
        <end position="53"/>
    </location>
</feature>
<keyword evidence="2" id="KW-0732">Signal</keyword>